<sequence>MSEQWYTNKELFEQISSIQGDFKDLRSEMQETRKIIRKYNGLREELGVIKEKVDRMEAESEGKESVSEAVRLWSGWLFGLLTLAVLIIQQF</sequence>
<evidence type="ECO:0000313" key="2">
    <source>
        <dbReference type="EMBL" id="MBR7797857.1"/>
    </source>
</evidence>
<protein>
    <submittedName>
        <fullName evidence="2">Uncharacterized protein</fullName>
    </submittedName>
</protein>
<feature type="transmembrane region" description="Helical" evidence="1">
    <location>
        <begin position="70"/>
        <end position="88"/>
    </location>
</feature>
<keyword evidence="3" id="KW-1185">Reference proteome</keyword>
<dbReference type="Proteomes" id="UP000675284">
    <property type="component" value="Unassembled WGS sequence"/>
</dbReference>
<proteinExistence type="predicted"/>
<reference evidence="2" key="1">
    <citation type="submission" date="2021-04" db="EMBL/GenBank/DDBJ databases">
        <title>Isolation and polyphasic classification of algal microorganism.</title>
        <authorList>
            <person name="Wang S."/>
        </authorList>
    </citation>
    <scope>NUCLEOTIDE SEQUENCE</scope>
    <source>
        <strain evidence="2">720a</strain>
    </source>
</reference>
<keyword evidence="1" id="KW-0812">Transmembrane</keyword>
<name>A0A941DYD6_9BACI</name>
<evidence type="ECO:0000313" key="3">
    <source>
        <dbReference type="Proteomes" id="UP000675284"/>
    </source>
</evidence>
<dbReference type="RefSeq" id="WP_166530871.1">
    <property type="nucleotide sequence ID" value="NZ_BAAACY010000036.1"/>
</dbReference>
<evidence type="ECO:0000256" key="1">
    <source>
        <dbReference type="SAM" id="Phobius"/>
    </source>
</evidence>
<keyword evidence="1" id="KW-0472">Membrane</keyword>
<comment type="caution">
    <text evidence="2">The sequence shown here is derived from an EMBL/GenBank/DDBJ whole genome shotgun (WGS) entry which is preliminary data.</text>
</comment>
<gene>
    <name evidence="2" type="ORF">KCX74_17675</name>
</gene>
<accession>A0A941DYD6</accession>
<organism evidence="2 3">
    <name type="scientific">Virgibacillus salarius</name>
    <dbReference type="NCBI Taxonomy" id="447199"/>
    <lineage>
        <taxon>Bacteria</taxon>
        <taxon>Bacillati</taxon>
        <taxon>Bacillota</taxon>
        <taxon>Bacilli</taxon>
        <taxon>Bacillales</taxon>
        <taxon>Bacillaceae</taxon>
        <taxon>Virgibacillus</taxon>
    </lineage>
</organism>
<dbReference type="EMBL" id="JAGSOT010000073">
    <property type="protein sequence ID" value="MBR7797857.1"/>
    <property type="molecule type" value="Genomic_DNA"/>
</dbReference>
<keyword evidence="1" id="KW-1133">Transmembrane helix</keyword>
<dbReference type="AlphaFoldDB" id="A0A941DYD6"/>